<reference evidence="4" key="1">
    <citation type="submission" date="2016-06" db="UniProtKB">
        <authorList>
            <consortium name="WormBaseParasite"/>
        </authorList>
    </citation>
    <scope>IDENTIFICATION</scope>
</reference>
<evidence type="ECO:0000313" key="2">
    <source>
        <dbReference type="EMBL" id="VDM26392.1"/>
    </source>
</evidence>
<feature type="region of interest" description="Disordered" evidence="1">
    <location>
        <begin position="181"/>
        <end position="217"/>
    </location>
</feature>
<gene>
    <name evidence="2" type="ORF">TCNE_LOCUS1551</name>
</gene>
<accession>A0A183TZ81</accession>
<sequence length="217" mass="25175">MSEGRKAEIQVKYEKYWKNSEKYEIRKTKNDEDASEKLQDGKGRVSCKDGLLVFGAFFKYDRNQHFIEIPRRVYELRRGVSSFRTPNFHRLMHDLSQVQINAPAQPFIGVRDLSLFVRRTRRCGDVAGEMAERDAISLLEEVEPLRIVMRTLVQSNNRQSAACGGWQLQLRAVAIQRYDSTSAAQRKGRRGKQEQTRAERSKKRRFVNGESTMISSL</sequence>
<evidence type="ECO:0000256" key="1">
    <source>
        <dbReference type="SAM" id="MobiDB-lite"/>
    </source>
</evidence>
<name>A0A183TZ81_TOXCA</name>
<reference evidence="2 3" key="2">
    <citation type="submission" date="2018-11" db="EMBL/GenBank/DDBJ databases">
        <authorList>
            <consortium name="Pathogen Informatics"/>
        </authorList>
    </citation>
    <scope>NUCLEOTIDE SEQUENCE [LARGE SCALE GENOMIC DNA]</scope>
</reference>
<evidence type="ECO:0000313" key="4">
    <source>
        <dbReference type="WBParaSite" id="TCNE_0000155001-mRNA-1"/>
    </source>
</evidence>
<evidence type="ECO:0000313" key="3">
    <source>
        <dbReference type="Proteomes" id="UP000050794"/>
    </source>
</evidence>
<protein>
    <submittedName>
        <fullName evidence="2 4">Uncharacterized protein</fullName>
    </submittedName>
</protein>
<proteinExistence type="predicted"/>
<keyword evidence="3" id="KW-1185">Reference proteome</keyword>
<dbReference type="AlphaFoldDB" id="A0A183TZ81"/>
<dbReference type="WBParaSite" id="TCNE_0000155001-mRNA-1">
    <property type="protein sequence ID" value="TCNE_0000155001-mRNA-1"/>
    <property type="gene ID" value="TCNE_0000155001"/>
</dbReference>
<organism evidence="3 4">
    <name type="scientific">Toxocara canis</name>
    <name type="common">Canine roundworm</name>
    <dbReference type="NCBI Taxonomy" id="6265"/>
    <lineage>
        <taxon>Eukaryota</taxon>
        <taxon>Metazoa</taxon>
        <taxon>Ecdysozoa</taxon>
        <taxon>Nematoda</taxon>
        <taxon>Chromadorea</taxon>
        <taxon>Rhabditida</taxon>
        <taxon>Spirurina</taxon>
        <taxon>Ascaridomorpha</taxon>
        <taxon>Ascaridoidea</taxon>
        <taxon>Toxocaridae</taxon>
        <taxon>Toxocara</taxon>
    </lineage>
</organism>
<dbReference type="Proteomes" id="UP000050794">
    <property type="component" value="Unassembled WGS sequence"/>
</dbReference>
<dbReference type="EMBL" id="UYWY01001212">
    <property type="protein sequence ID" value="VDM26392.1"/>
    <property type="molecule type" value="Genomic_DNA"/>
</dbReference>